<feature type="region of interest" description="Disordered" evidence="1">
    <location>
        <begin position="47"/>
        <end position="76"/>
    </location>
</feature>
<reference evidence="2" key="3">
    <citation type="submission" date="2025-09" db="UniProtKB">
        <authorList>
            <consortium name="Ensembl"/>
        </authorList>
    </citation>
    <scope>IDENTIFICATION</scope>
    <source>
        <strain evidence="2">Hd-rR</strain>
    </source>
</reference>
<reference evidence="2 3" key="1">
    <citation type="journal article" date="2007" name="Nature">
        <title>The medaka draft genome and insights into vertebrate genome evolution.</title>
        <authorList>
            <person name="Kasahara M."/>
            <person name="Naruse K."/>
            <person name="Sasaki S."/>
            <person name="Nakatani Y."/>
            <person name="Qu W."/>
            <person name="Ahsan B."/>
            <person name="Yamada T."/>
            <person name="Nagayasu Y."/>
            <person name="Doi K."/>
            <person name="Kasai Y."/>
            <person name="Jindo T."/>
            <person name="Kobayashi D."/>
            <person name="Shimada A."/>
            <person name="Toyoda A."/>
            <person name="Kuroki Y."/>
            <person name="Fujiyama A."/>
            <person name="Sasaki T."/>
            <person name="Shimizu A."/>
            <person name="Asakawa S."/>
            <person name="Shimizu N."/>
            <person name="Hashimoto S."/>
            <person name="Yang J."/>
            <person name="Lee Y."/>
            <person name="Matsushima K."/>
            <person name="Sugano S."/>
            <person name="Sakaizumi M."/>
            <person name="Narita T."/>
            <person name="Ohishi K."/>
            <person name="Haga S."/>
            <person name="Ohta F."/>
            <person name="Nomoto H."/>
            <person name="Nogata K."/>
            <person name="Morishita T."/>
            <person name="Endo T."/>
            <person name="Shin-I T."/>
            <person name="Takeda H."/>
            <person name="Morishita S."/>
            <person name="Kohara Y."/>
        </authorList>
    </citation>
    <scope>NUCLEOTIDE SEQUENCE [LARGE SCALE GENOMIC DNA]</scope>
    <source>
        <strain evidence="2 3">Hd-rR</strain>
    </source>
</reference>
<dbReference type="AlphaFoldDB" id="A0A3B3H570"/>
<keyword evidence="3" id="KW-1185">Reference proteome</keyword>
<feature type="compositionally biased region" description="Basic and acidic residues" evidence="1">
    <location>
        <begin position="190"/>
        <end position="204"/>
    </location>
</feature>
<dbReference type="InParanoid" id="A0A3B3H570"/>
<evidence type="ECO:0000256" key="1">
    <source>
        <dbReference type="SAM" id="MobiDB-lite"/>
    </source>
</evidence>
<name>A0A3B3H570_ORYLA</name>
<feature type="region of interest" description="Disordered" evidence="1">
    <location>
        <begin position="146"/>
        <end position="204"/>
    </location>
</feature>
<reference evidence="2" key="2">
    <citation type="submission" date="2025-08" db="UniProtKB">
        <authorList>
            <consortium name="Ensembl"/>
        </authorList>
    </citation>
    <scope>IDENTIFICATION</scope>
    <source>
        <strain evidence="2">Hd-rR</strain>
    </source>
</reference>
<dbReference type="Ensembl" id="ENSORLT00000046850.1">
    <property type="protein sequence ID" value="ENSORLP00000027006.1"/>
    <property type="gene ID" value="ENSORLG00000022650.1"/>
</dbReference>
<feature type="region of interest" description="Disordered" evidence="1">
    <location>
        <begin position="1"/>
        <end position="30"/>
    </location>
</feature>
<organism evidence="2 3">
    <name type="scientific">Oryzias latipes</name>
    <name type="common">Japanese rice fish</name>
    <name type="synonym">Japanese killifish</name>
    <dbReference type="NCBI Taxonomy" id="8090"/>
    <lineage>
        <taxon>Eukaryota</taxon>
        <taxon>Metazoa</taxon>
        <taxon>Chordata</taxon>
        <taxon>Craniata</taxon>
        <taxon>Vertebrata</taxon>
        <taxon>Euteleostomi</taxon>
        <taxon>Actinopterygii</taxon>
        <taxon>Neopterygii</taxon>
        <taxon>Teleostei</taxon>
        <taxon>Neoteleostei</taxon>
        <taxon>Acanthomorphata</taxon>
        <taxon>Ovalentaria</taxon>
        <taxon>Atherinomorphae</taxon>
        <taxon>Beloniformes</taxon>
        <taxon>Adrianichthyidae</taxon>
        <taxon>Oryziinae</taxon>
        <taxon>Oryzias</taxon>
    </lineage>
</organism>
<dbReference type="STRING" id="8090.ENSORLP00000027006"/>
<feature type="compositionally biased region" description="Polar residues" evidence="1">
    <location>
        <begin position="180"/>
        <end position="189"/>
    </location>
</feature>
<sequence length="296" mass="33264">MSLSGLQNFDPVVSSNASETKQGAGSSLQKANLDECGVALEQESKRFTETGQLSPFLDETEEEMAEDFKPPPSKKRLVEKPLLLENSEAPPQAWSQDPLFNCDQYSESQIYQTEANFTTPKCLNGAEMAFFDGLRSEDAFGSVMDVKGRTSTQKPVFTSSISEDEEDDRANGSKSRRSTVSHFKSNCKQSETENILHQKQTDKSTDLWRTKTTSLPLEKYLGSTEPDENTMANLFTQDSEGFRVISHRGRQTRSPLRDHSNLVTGMVRTCKSFQEEDDDEEMLFTQDSQGNLVIRH</sequence>
<proteinExistence type="predicted"/>
<evidence type="ECO:0000313" key="2">
    <source>
        <dbReference type="Ensembl" id="ENSORLP00000027006.1"/>
    </source>
</evidence>
<feature type="compositionally biased region" description="Polar residues" evidence="1">
    <location>
        <begin position="149"/>
        <end position="161"/>
    </location>
</feature>
<evidence type="ECO:0000313" key="3">
    <source>
        <dbReference type="Proteomes" id="UP000001038"/>
    </source>
</evidence>
<accession>A0A3B3H570</accession>
<dbReference type="GeneTree" id="ENSGT00990000203802"/>
<protein>
    <submittedName>
        <fullName evidence="2">Uncharacterized protein</fullName>
    </submittedName>
</protein>
<dbReference type="Bgee" id="ENSORLG00000022650">
    <property type="expression patterns" value="Expressed in ovary and 6 other cell types or tissues"/>
</dbReference>
<dbReference type="Proteomes" id="UP000001038">
    <property type="component" value="Chromosome 11"/>
</dbReference>